<feature type="compositionally biased region" description="Basic residues" evidence="3">
    <location>
        <begin position="31"/>
        <end position="48"/>
    </location>
</feature>
<evidence type="ECO:0000256" key="1">
    <source>
        <dbReference type="ARBA" id="ARBA00022723"/>
    </source>
</evidence>
<dbReference type="GO" id="GO:0005737">
    <property type="term" value="C:cytoplasm"/>
    <property type="evidence" value="ECO:0007669"/>
    <property type="project" value="TreeGrafter"/>
</dbReference>
<comment type="caution">
    <text evidence="5">The sequence shown here is derived from an EMBL/GenBank/DDBJ whole genome shotgun (WGS) entry which is preliminary data.</text>
</comment>
<dbReference type="PANTHER" id="PTHR12629:SF0">
    <property type="entry name" value="DIPHOSPHOINOSITOL-POLYPHOSPHATE DIPHOSPHATASE"/>
    <property type="match status" value="1"/>
</dbReference>
<dbReference type="AlphaFoldDB" id="A0A367J2K4"/>
<feature type="domain" description="Nudix hydrolase" evidence="4">
    <location>
        <begin position="55"/>
        <end position="164"/>
    </location>
</feature>
<dbReference type="Proteomes" id="UP000253551">
    <property type="component" value="Unassembled WGS sequence"/>
</dbReference>
<evidence type="ECO:0000259" key="4">
    <source>
        <dbReference type="PROSITE" id="PS51462"/>
    </source>
</evidence>
<dbReference type="EMBL" id="PJQM01004524">
    <property type="protein sequence ID" value="RCH84165.1"/>
    <property type="molecule type" value="Genomic_DNA"/>
</dbReference>
<sequence>MAAATLESSYIHSTNPTIGLPATTTEDKKVEKKKNKKKDKKKTNKKTKKEPVNKPIREAVGVIIVNRSEKKVLMLGSRKDEKVLVVPRDDCQMDEHPEKAAVRILHQKAGVDALFLSKRIGCFSESNKKGRVVAHHWMYEVHNPTLLDQWPESSRKRVWVSVKQ</sequence>
<evidence type="ECO:0000256" key="2">
    <source>
        <dbReference type="ARBA" id="ARBA00022801"/>
    </source>
</evidence>
<protein>
    <recommendedName>
        <fullName evidence="4">Nudix hydrolase domain-containing protein</fullName>
    </recommendedName>
</protein>
<dbReference type="PROSITE" id="PS51462">
    <property type="entry name" value="NUDIX"/>
    <property type="match status" value="1"/>
</dbReference>
<keyword evidence="6" id="KW-1185">Reference proteome</keyword>
<dbReference type="OrthoDB" id="2011998at2759"/>
<proteinExistence type="predicted"/>
<dbReference type="GO" id="GO:0005634">
    <property type="term" value="C:nucleus"/>
    <property type="evidence" value="ECO:0007669"/>
    <property type="project" value="TreeGrafter"/>
</dbReference>
<keyword evidence="2" id="KW-0378">Hydrolase</keyword>
<reference evidence="5 6" key="1">
    <citation type="journal article" date="2018" name="G3 (Bethesda)">
        <title>Phylogenetic and Phylogenomic Definition of Rhizopus Species.</title>
        <authorList>
            <person name="Gryganskyi A.P."/>
            <person name="Golan J."/>
            <person name="Dolatabadi S."/>
            <person name="Mondo S."/>
            <person name="Robb S."/>
            <person name="Idnurm A."/>
            <person name="Muszewska A."/>
            <person name="Steczkiewicz K."/>
            <person name="Masonjones S."/>
            <person name="Liao H.L."/>
            <person name="Gajdeczka M.T."/>
            <person name="Anike F."/>
            <person name="Vuek A."/>
            <person name="Anishchenko I.M."/>
            <person name="Voigt K."/>
            <person name="de Hoog G.S."/>
            <person name="Smith M.E."/>
            <person name="Heitman J."/>
            <person name="Vilgalys R."/>
            <person name="Stajich J.E."/>
        </authorList>
    </citation>
    <scope>NUCLEOTIDE SEQUENCE [LARGE SCALE GENOMIC DNA]</scope>
    <source>
        <strain evidence="5 6">LSU 92-RS-03</strain>
    </source>
</reference>
<dbReference type="GO" id="GO:0046872">
    <property type="term" value="F:metal ion binding"/>
    <property type="evidence" value="ECO:0007669"/>
    <property type="project" value="UniProtKB-KW"/>
</dbReference>
<accession>A0A367J2K4</accession>
<dbReference type="STRING" id="4846.A0A367J2K4"/>
<feature type="compositionally biased region" description="Polar residues" evidence="3">
    <location>
        <begin position="1"/>
        <end position="17"/>
    </location>
</feature>
<name>A0A367J2K4_RHIST</name>
<organism evidence="5 6">
    <name type="scientific">Rhizopus stolonifer</name>
    <name type="common">Rhizopus nigricans</name>
    <dbReference type="NCBI Taxonomy" id="4846"/>
    <lineage>
        <taxon>Eukaryota</taxon>
        <taxon>Fungi</taxon>
        <taxon>Fungi incertae sedis</taxon>
        <taxon>Mucoromycota</taxon>
        <taxon>Mucoromycotina</taxon>
        <taxon>Mucoromycetes</taxon>
        <taxon>Mucorales</taxon>
        <taxon>Mucorineae</taxon>
        <taxon>Rhizopodaceae</taxon>
        <taxon>Rhizopus</taxon>
    </lineage>
</organism>
<dbReference type="Pfam" id="PF00293">
    <property type="entry name" value="NUDIX"/>
    <property type="match status" value="1"/>
</dbReference>
<dbReference type="SUPFAM" id="SSF55811">
    <property type="entry name" value="Nudix"/>
    <property type="match status" value="1"/>
</dbReference>
<evidence type="ECO:0000313" key="6">
    <source>
        <dbReference type="Proteomes" id="UP000253551"/>
    </source>
</evidence>
<dbReference type="Gene3D" id="3.90.79.10">
    <property type="entry name" value="Nucleoside Triphosphate Pyrophosphohydrolase"/>
    <property type="match status" value="1"/>
</dbReference>
<dbReference type="InterPro" id="IPR015797">
    <property type="entry name" value="NUDIX_hydrolase-like_dom_sf"/>
</dbReference>
<dbReference type="PANTHER" id="PTHR12629">
    <property type="entry name" value="DIPHOSPHOINOSITOL POLYPHOSPHATE PHOSPHOHYDROLASE"/>
    <property type="match status" value="1"/>
</dbReference>
<gene>
    <name evidence="5" type="ORF">CU098_009244</name>
</gene>
<evidence type="ECO:0000313" key="5">
    <source>
        <dbReference type="EMBL" id="RCH84165.1"/>
    </source>
</evidence>
<dbReference type="InterPro" id="IPR000086">
    <property type="entry name" value="NUDIX_hydrolase_dom"/>
</dbReference>
<feature type="region of interest" description="Disordered" evidence="3">
    <location>
        <begin position="1"/>
        <end position="53"/>
    </location>
</feature>
<dbReference type="GO" id="GO:0016787">
    <property type="term" value="F:hydrolase activity"/>
    <property type="evidence" value="ECO:0007669"/>
    <property type="project" value="UniProtKB-KW"/>
</dbReference>
<evidence type="ECO:0000256" key="3">
    <source>
        <dbReference type="SAM" id="MobiDB-lite"/>
    </source>
</evidence>
<keyword evidence="1" id="KW-0479">Metal-binding</keyword>